<dbReference type="OrthoDB" id="2084613at2"/>
<dbReference type="EMBL" id="WJBD01000001">
    <property type="protein sequence ID" value="MBC3886805.1"/>
    <property type="molecule type" value="Genomic_DNA"/>
</dbReference>
<sequence>MDFYDYFNDIGYSVKHISKIPYEDFITVSYIRHNKLVQQKQIINRGAEQVLKILFDFSVIGNDPSIKNQAIFKYEKDAARFNFRENIIVHRGLYKALQIF</sequence>
<organism evidence="1 2">
    <name type="scientific">Acetobacterium paludosum</name>
    <dbReference type="NCBI Taxonomy" id="52693"/>
    <lineage>
        <taxon>Bacteria</taxon>
        <taxon>Bacillati</taxon>
        <taxon>Bacillota</taxon>
        <taxon>Clostridia</taxon>
        <taxon>Eubacteriales</taxon>
        <taxon>Eubacteriaceae</taxon>
        <taxon>Acetobacterium</taxon>
    </lineage>
</organism>
<reference evidence="1" key="2">
    <citation type="submission" date="2020-10" db="EMBL/GenBank/DDBJ databases">
        <title>Comparative genomics of the Acetobacterium genus.</title>
        <authorList>
            <person name="Marshall C."/>
            <person name="May H."/>
            <person name="Norman S."/>
        </authorList>
    </citation>
    <scope>NUCLEOTIDE SEQUENCE</scope>
    <source>
        <strain evidence="1">DER-2019</strain>
    </source>
</reference>
<protein>
    <submittedName>
        <fullName evidence="1">Uncharacterized protein</fullName>
    </submittedName>
</protein>
<dbReference type="RefSeq" id="WP_148565442.1">
    <property type="nucleotide sequence ID" value="NZ_RXYA01000001.1"/>
</dbReference>
<keyword evidence="2" id="KW-1185">Reference proteome</keyword>
<evidence type="ECO:0000313" key="1">
    <source>
        <dbReference type="EMBL" id="MBC3886805.1"/>
    </source>
</evidence>
<proteinExistence type="predicted"/>
<evidence type="ECO:0000313" key="2">
    <source>
        <dbReference type="Proteomes" id="UP000616595"/>
    </source>
</evidence>
<comment type="caution">
    <text evidence="1">The sequence shown here is derived from an EMBL/GenBank/DDBJ whole genome shotgun (WGS) entry which is preliminary data.</text>
</comment>
<reference evidence="1" key="1">
    <citation type="submission" date="2019-10" db="EMBL/GenBank/DDBJ databases">
        <authorList>
            <person name="Ross D.E."/>
            <person name="Gulliver D."/>
        </authorList>
    </citation>
    <scope>NUCLEOTIDE SEQUENCE</scope>
    <source>
        <strain evidence="1">DER-2019</strain>
    </source>
</reference>
<accession>A0A923KUT1</accession>
<name>A0A923KUT1_9FIRM</name>
<dbReference type="Proteomes" id="UP000616595">
    <property type="component" value="Unassembled WGS sequence"/>
</dbReference>
<gene>
    <name evidence="1" type="ORF">GH810_00545</name>
</gene>
<dbReference type="AlphaFoldDB" id="A0A923KUT1"/>